<keyword evidence="2 5" id="KW-0238">DNA-binding</keyword>
<feature type="domain" description="Homeobox" evidence="7">
    <location>
        <begin position="50"/>
        <end position="84"/>
    </location>
</feature>
<reference evidence="8" key="1">
    <citation type="submission" date="2021-01" db="EMBL/GenBank/DDBJ databases">
        <authorList>
            <person name="Kaushik A."/>
        </authorList>
    </citation>
    <scope>NUCLEOTIDE SEQUENCE</scope>
    <source>
        <strain evidence="8">AG6-10EEA</strain>
    </source>
</reference>
<comment type="similarity">
    <text evidence="1">Belongs to the TALE/M-ATYP homeobox family.</text>
</comment>
<dbReference type="GO" id="GO:0005634">
    <property type="term" value="C:nucleus"/>
    <property type="evidence" value="ECO:0007669"/>
    <property type="project" value="UniProtKB-SubCell"/>
</dbReference>
<dbReference type="GO" id="GO:0006355">
    <property type="term" value="P:regulation of DNA-templated transcription"/>
    <property type="evidence" value="ECO:0007669"/>
    <property type="project" value="InterPro"/>
</dbReference>
<name>A0A8H3GGY6_9AGAM</name>
<evidence type="ECO:0000256" key="2">
    <source>
        <dbReference type="ARBA" id="ARBA00023125"/>
    </source>
</evidence>
<dbReference type="InterPro" id="IPR001356">
    <property type="entry name" value="HD"/>
</dbReference>
<evidence type="ECO:0000256" key="4">
    <source>
        <dbReference type="ARBA" id="ARBA00023242"/>
    </source>
</evidence>
<accession>A0A8H3GGY6</accession>
<feature type="compositionally biased region" description="Polar residues" evidence="6">
    <location>
        <begin position="314"/>
        <end position="324"/>
    </location>
</feature>
<evidence type="ECO:0000256" key="3">
    <source>
        <dbReference type="ARBA" id="ARBA00023155"/>
    </source>
</evidence>
<dbReference type="InterPro" id="IPR009057">
    <property type="entry name" value="Homeodomain-like_sf"/>
</dbReference>
<proteinExistence type="inferred from homology"/>
<dbReference type="SUPFAM" id="SSF46689">
    <property type="entry name" value="Homeodomain-like"/>
    <property type="match status" value="1"/>
</dbReference>
<comment type="subcellular location">
    <subcellularLocation>
        <location evidence="5">Nucleus</location>
    </subcellularLocation>
</comment>
<evidence type="ECO:0000259" key="7">
    <source>
        <dbReference type="PROSITE" id="PS50071"/>
    </source>
</evidence>
<evidence type="ECO:0000256" key="5">
    <source>
        <dbReference type="PROSITE-ProRule" id="PRU00108"/>
    </source>
</evidence>
<evidence type="ECO:0000313" key="9">
    <source>
        <dbReference type="Proteomes" id="UP000663853"/>
    </source>
</evidence>
<dbReference type="EMBL" id="CAJMXA010001012">
    <property type="protein sequence ID" value="CAE6449205.1"/>
    <property type="molecule type" value="Genomic_DNA"/>
</dbReference>
<keyword evidence="4 5" id="KW-0539">Nucleus</keyword>
<dbReference type="InterPro" id="IPR008422">
    <property type="entry name" value="KN_HD"/>
</dbReference>
<dbReference type="PROSITE" id="PS50071">
    <property type="entry name" value="HOMEOBOX_2"/>
    <property type="match status" value="1"/>
</dbReference>
<feature type="region of interest" description="Disordered" evidence="6">
    <location>
        <begin position="153"/>
        <end position="183"/>
    </location>
</feature>
<gene>
    <name evidence="8" type="ORF">RDB_LOCUS47616</name>
</gene>
<evidence type="ECO:0000256" key="6">
    <source>
        <dbReference type="SAM" id="MobiDB-lite"/>
    </source>
</evidence>
<dbReference type="GO" id="GO:0003677">
    <property type="term" value="F:DNA binding"/>
    <property type="evidence" value="ECO:0007669"/>
    <property type="project" value="UniProtKB-UniRule"/>
</dbReference>
<dbReference type="CDD" id="cd00086">
    <property type="entry name" value="homeodomain"/>
    <property type="match status" value="1"/>
</dbReference>
<evidence type="ECO:0000313" key="8">
    <source>
        <dbReference type="EMBL" id="CAE6449205.1"/>
    </source>
</evidence>
<protein>
    <recommendedName>
        <fullName evidence="7">Homeobox domain-containing protein</fullName>
    </recommendedName>
</protein>
<comment type="caution">
    <text evidence="8">The sequence shown here is derived from an EMBL/GenBank/DDBJ whole genome shotgun (WGS) entry which is preliminary data.</text>
</comment>
<feature type="compositionally biased region" description="Basic and acidic residues" evidence="6">
    <location>
        <begin position="9"/>
        <end position="21"/>
    </location>
</feature>
<dbReference type="AlphaFoldDB" id="A0A8H3GGY6"/>
<keyword evidence="3 5" id="KW-0371">Homeobox</keyword>
<dbReference type="Gene3D" id="1.10.10.60">
    <property type="entry name" value="Homeodomain-like"/>
    <property type="match status" value="1"/>
</dbReference>
<evidence type="ECO:0000256" key="1">
    <source>
        <dbReference type="ARBA" id="ARBA00005800"/>
    </source>
</evidence>
<feature type="region of interest" description="Disordered" evidence="6">
    <location>
        <begin position="314"/>
        <end position="353"/>
    </location>
</feature>
<feature type="region of interest" description="Disordered" evidence="6">
    <location>
        <begin position="1"/>
        <end position="40"/>
    </location>
</feature>
<organism evidence="8 9">
    <name type="scientific">Rhizoctonia solani</name>
    <dbReference type="NCBI Taxonomy" id="456999"/>
    <lineage>
        <taxon>Eukaryota</taxon>
        <taxon>Fungi</taxon>
        <taxon>Dikarya</taxon>
        <taxon>Basidiomycota</taxon>
        <taxon>Agaricomycotina</taxon>
        <taxon>Agaricomycetes</taxon>
        <taxon>Cantharellales</taxon>
        <taxon>Ceratobasidiaceae</taxon>
        <taxon>Rhizoctonia</taxon>
    </lineage>
</organism>
<feature type="DNA-binding region" description="Homeobox" evidence="5">
    <location>
        <begin position="52"/>
        <end position="85"/>
    </location>
</feature>
<dbReference type="Pfam" id="PF05920">
    <property type="entry name" value="Homeobox_KN"/>
    <property type="match status" value="1"/>
</dbReference>
<sequence>MPPKSKKRLAAEHREAKRAENDLATTSAKAYTPPRYTPLDPSLQPYWDAFYENPYPSTDERRALSERLNMSPKVIHEWFAMARRFTHAPDKNSDDYCGDLEALEVEVEDLDDEGTTIEGTLYEYFYRGVINRQSSTHSPLKRKWFDTEATAKDRGAMQAGKSDTVKPTATQYRGPRGMYTKQSQETLRRRAIHAHKYASPIQSFFPVISRAAKKPRVELSPCPDPPTIEHIIVAESEPESEPEIVTSGIGRESFVDRSSGEVVVSEVGQVATGSKFVEEDKLELESYHSALGLLELSMNRLKLSTRLSLEPQINNSFVSQNTNEPAEPKPRSPSPSHAQVEAQSEEEGPTLQDAREAVFVDPVDVDLLEEVDEDERDEAFDVSLNRHLKQLINTEKKSKQPNLKRLVELTMLSDYNNLRKSYINAGSKSPSVLASNRVAEAKFVPTPAKPVYQHESWMARRLRVKAYHLVRFGSLPESNQGKGATHYSILLEQLAQ</sequence>
<dbReference type="SMART" id="SM00389">
    <property type="entry name" value="HOX"/>
    <property type="match status" value="1"/>
</dbReference>
<dbReference type="Proteomes" id="UP000663853">
    <property type="component" value="Unassembled WGS sequence"/>
</dbReference>